<keyword evidence="3" id="KW-1185">Reference proteome</keyword>
<dbReference type="EMBL" id="ML738294">
    <property type="protein sequence ID" value="KAE8319508.1"/>
    <property type="molecule type" value="Genomic_DNA"/>
</dbReference>
<dbReference type="AlphaFoldDB" id="A0A5N6WG51"/>
<sequence length="100" mass="11375">MLLHVNAYTATILFSFSGSQVIYSYIISIMADEQRDEMVGSIVEAEPAKPGRNFSHYYWALVMRLHSLLCMHAERCMVDELPGGLCCMTRMSFYLINVSV</sequence>
<evidence type="ECO:0000313" key="3">
    <source>
        <dbReference type="Proteomes" id="UP000325433"/>
    </source>
</evidence>
<keyword evidence="1" id="KW-0812">Transmembrane</keyword>
<feature type="transmembrane region" description="Helical" evidence="1">
    <location>
        <begin position="6"/>
        <end position="26"/>
    </location>
</feature>
<proteinExistence type="predicted"/>
<keyword evidence="1" id="KW-0472">Membrane</keyword>
<organism evidence="2 3">
    <name type="scientific">Aspergillus transmontanensis</name>
    <dbReference type="NCBI Taxonomy" id="1034304"/>
    <lineage>
        <taxon>Eukaryota</taxon>
        <taxon>Fungi</taxon>
        <taxon>Dikarya</taxon>
        <taxon>Ascomycota</taxon>
        <taxon>Pezizomycotina</taxon>
        <taxon>Eurotiomycetes</taxon>
        <taxon>Eurotiomycetidae</taxon>
        <taxon>Eurotiales</taxon>
        <taxon>Aspergillaceae</taxon>
        <taxon>Aspergillus</taxon>
        <taxon>Aspergillus subgen. Circumdati</taxon>
    </lineage>
</organism>
<reference evidence="3" key="1">
    <citation type="submission" date="2019-04" db="EMBL/GenBank/DDBJ databases">
        <title>Friends and foes A comparative genomics studyof 23 Aspergillus species from section Flavi.</title>
        <authorList>
            <consortium name="DOE Joint Genome Institute"/>
            <person name="Kjaerbolling I."/>
            <person name="Vesth T."/>
            <person name="Frisvad J.C."/>
            <person name="Nybo J.L."/>
            <person name="Theobald S."/>
            <person name="Kildgaard S."/>
            <person name="Isbrandt T."/>
            <person name="Kuo A."/>
            <person name="Sato A."/>
            <person name="Lyhne E.K."/>
            <person name="Kogle M.E."/>
            <person name="Wiebenga A."/>
            <person name="Kun R.S."/>
            <person name="Lubbers R.J."/>
            <person name="Makela M.R."/>
            <person name="Barry K."/>
            <person name="Chovatia M."/>
            <person name="Clum A."/>
            <person name="Daum C."/>
            <person name="Haridas S."/>
            <person name="He G."/>
            <person name="LaButti K."/>
            <person name="Lipzen A."/>
            <person name="Mondo S."/>
            <person name="Riley R."/>
            <person name="Salamov A."/>
            <person name="Simmons B.A."/>
            <person name="Magnuson J.K."/>
            <person name="Henrissat B."/>
            <person name="Mortensen U.H."/>
            <person name="Larsen T.O."/>
            <person name="Devries R.P."/>
            <person name="Grigoriev I.V."/>
            <person name="Machida M."/>
            <person name="Baker S.E."/>
            <person name="Andersen M.R."/>
        </authorList>
    </citation>
    <scope>NUCLEOTIDE SEQUENCE [LARGE SCALE GENOMIC DNA]</scope>
    <source>
        <strain evidence="3">CBS 130015</strain>
    </source>
</reference>
<accession>A0A5N6WG51</accession>
<evidence type="ECO:0000256" key="1">
    <source>
        <dbReference type="SAM" id="Phobius"/>
    </source>
</evidence>
<evidence type="ECO:0000313" key="2">
    <source>
        <dbReference type="EMBL" id="KAE8319508.1"/>
    </source>
</evidence>
<gene>
    <name evidence="2" type="ORF">BDV41DRAFT_238530</name>
</gene>
<name>A0A5N6WG51_9EURO</name>
<keyword evidence="1" id="KW-1133">Transmembrane helix</keyword>
<protein>
    <submittedName>
        <fullName evidence="2">Uncharacterized protein</fullName>
    </submittedName>
</protein>
<dbReference type="Proteomes" id="UP000325433">
    <property type="component" value="Unassembled WGS sequence"/>
</dbReference>